<keyword evidence="1" id="KW-0472">Membrane</keyword>
<sequence length="58" mass="6553">MKRKGIIWIIVIAMLAIPAVLVLRNFGLPFMVLVADIMNTPTKQEIVDLVNENYTVIL</sequence>
<gene>
    <name evidence="2" type="ORF">IAC74_00745</name>
</gene>
<reference evidence="2" key="1">
    <citation type="submission" date="2020-10" db="EMBL/GenBank/DDBJ databases">
        <authorList>
            <person name="Gilroy R."/>
        </authorList>
    </citation>
    <scope>NUCLEOTIDE SEQUENCE</scope>
    <source>
        <strain evidence="2">4920</strain>
    </source>
</reference>
<keyword evidence="1" id="KW-0812">Transmembrane</keyword>
<keyword evidence="1" id="KW-1133">Transmembrane helix</keyword>
<evidence type="ECO:0000256" key="1">
    <source>
        <dbReference type="SAM" id="Phobius"/>
    </source>
</evidence>
<protein>
    <submittedName>
        <fullName evidence="2">Uncharacterized protein</fullName>
    </submittedName>
</protein>
<organism evidence="2 3">
    <name type="scientific">Candidatus Aphodoplasma excrementigallinarum</name>
    <dbReference type="NCBI Taxonomy" id="2840673"/>
    <lineage>
        <taxon>Bacteria</taxon>
        <taxon>Bacillati</taxon>
        <taxon>Bacillota</taxon>
        <taxon>Clostridia</taxon>
        <taxon>Eubacteriales</taxon>
        <taxon>Candidatus Aphodoplasma</taxon>
    </lineage>
</organism>
<evidence type="ECO:0000313" key="2">
    <source>
        <dbReference type="EMBL" id="HIV02071.1"/>
    </source>
</evidence>
<feature type="non-terminal residue" evidence="2">
    <location>
        <position position="58"/>
    </location>
</feature>
<proteinExistence type="predicted"/>
<dbReference type="AlphaFoldDB" id="A0A9D1NGE1"/>
<name>A0A9D1NGE1_9FIRM</name>
<feature type="transmembrane region" description="Helical" evidence="1">
    <location>
        <begin position="6"/>
        <end position="23"/>
    </location>
</feature>
<comment type="caution">
    <text evidence="2">The sequence shown here is derived from an EMBL/GenBank/DDBJ whole genome shotgun (WGS) entry which is preliminary data.</text>
</comment>
<evidence type="ECO:0000313" key="3">
    <source>
        <dbReference type="Proteomes" id="UP000886743"/>
    </source>
</evidence>
<accession>A0A9D1NGE1</accession>
<dbReference type="EMBL" id="DVOF01000021">
    <property type="protein sequence ID" value="HIV02071.1"/>
    <property type="molecule type" value="Genomic_DNA"/>
</dbReference>
<dbReference type="Proteomes" id="UP000886743">
    <property type="component" value="Unassembled WGS sequence"/>
</dbReference>
<reference evidence="2" key="2">
    <citation type="journal article" date="2021" name="PeerJ">
        <title>Extensive microbial diversity within the chicken gut microbiome revealed by metagenomics and culture.</title>
        <authorList>
            <person name="Gilroy R."/>
            <person name="Ravi A."/>
            <person name="Getino M."/>
            <person name="Pursley I."/>
            <person name="Horton D.L."/>
            <person name="Alikhan N.F."/>
            <person name="Baker D."/>
            <person name="Gharbi K."/>
            <person name="Hall N."/>
            <person name="Watson M."/>
            <person name="Adriaenssens E.M."/>
            <person name="Foster-Nyarko E."/>
            <person name="Jarju S."/>
            <person name="Secka A."/>
            <person name="Antonio M."/>
            <person name="Oren A."/>
            <person name="Chaudhuri R.R."/>
            <person name="La Ragione R."/>
            <person name="Hildebrand F."/>
            <person name="Pallen M.J."/>
        </authorList>
    </citation>
    <scope>NUCLEOTIDE SEQUENCE</scope>
    <source>
        <strain evidence="2">4920</strain>
    </source>
</reference>